<gene>
    <name evidence="3" type="ORF">O3M35_005255</name>
</gene>
<dbReference type="Proteomes" id="UP001461498">
    <property type="component" value="Unassembled WGS sequence"/>
</dbReference>
<comment type="caution">
    <text evidence="3">The sequence shown here is derived from an EMBL/GenBank/DDBJ whole genome shotgun (WGS) entry which is preliminary data.</text>
</comment>
<keyword evidence="1" id="KW-0175">Coiled coil</keyword>
<evidence type="ECO:0000256" key="1">
    <source>
        <dbReference type="SAM" id="Coils"/>
    </source>
</evidence>
<feature type="region of interest" description="Disordered" evidence="2">
    <location>
        <begin position="206"/>
        <end position="235"/>
    </location>
</feature>
<feature type="coiled-coil region" evidence="1">
    <location>
        <begin position="51"/>
        <end position="78"/>
    </location>
</feature>
<feature type="region of interest" description="Disordered" evidence="2">
    <location>
        <begin position="1"/>
        <end position="23"/>
    </location>
</feature>
<name>A0AAW1DLB5_9HEMI</name>
<sequence>MSKPNGPGRGVGGRTSETSLMSSASKRLVGTAGLEVDNLIVEFNDLVPTCDELLEKYKEDLKEENEKLLHQIQHELTITQEFVKEQDDLLSVYDAIKTFNESVERFQNESFERQKHTLTDYLEVVQKCLILTNKIREKVKNTPEAAIYEDYMKNFLMTTEEQITIFEDQEKKLTAMRTGKKVDLVVRVAQLLLLFKEGVLPEENKLEPKKRVDLATTPPPRPRRKVHPPNTRPAM</sequence>
<evidence type="ECO:0000313" key="3">
    <source>
        <dbReference type="EMBL" id="KAK9510475.1"/>
    </source>
</evidence>
<organism evidence="3 4">
    <name type="scientific">Rhynocoris fuscipes</name>
    <dbReference type="NCBI Taxonomy" id="488301"/>
    <lineage>
        <taxon>Eukaryota</taxon>
        <taxon>Metazoa</taxon>
        <taxon>Ecdysozoa</taxon>
        <taxon>Arthropoda</taxon>
        <taxon>Hexapoda</taxon>
        <taxon>Insecta</taxon>
        <taxon>Pterygota</taxon>
        <taxon>Neoptera</taxon>
        <taxon>Paraneoptera</taxon>
        <taxon>Hemiptera</taxon>
        <taxon>Heteroptera</taxon>
        <taxon>Panheteroptera</taxon>
        <taxon>Cimicomorpha</taxon>
        <taxon>Reduviidae</taxon>
        <taxon>Harpactorinae</taxon>
        <taxon>Harpactorini</taxon>
        <taxon>Rhynocoris</taxon>
    </lineage>
</organism>
<proteinExistence type="predicted"/>
<protein>
    <submittedName>
        <fullName evidence="3">Uncharacterized protein</fullName>
    </submittedName>
</protein>
<dbReference type="EMBL" id="JAPXFL010000002">
    <property type="protein sequence ID" value="KAK9510475.1"/>
    <property type="molecule type" value="Genomic_DNA"/>
</dbReference>
<accession>A0AAW1DLB5</accession>
<reference evidence="3 4" key="1">
    <citation type="submission" date="2022-12" db="EMBL/GenBank/DDBJ databases">
        <title>Chromosome-level genome assembly of true bugs.</title>
        <authorList>
            <person name="Ma L."/>
            <person name="Li H."/>
        </authorList>
    </citation>
    <scope>NUCLEOTIDE SEQUENCE [LARGE SCALE GENOMIC DNA]</scope>
    <source>
        <strain evidence="3">Lab_2022b</strain>
    </source>
</reference>
<dbReference type="AlphaFoldDB" id="A0AAW1DLB5"/>
<evidence type="ECO:0000256" key="2">
    <source>
        <dbReference type="SAM" id="MobiDB-lite"/>
    </source>
</evidence>
<keyword evidence="4" id="KW-1185">Reference proteome</keyword>
<evidence type="ECO:0000313" key="4">
    <source>
        <dbReference type="Proteomes" id="UP001461498"/>
    </source>
</evidence>